<comment type="caution">
    <text evidence="2">The sequence shown here is derived from an EMBL/GenBank/DDBJ whole genome shotgun (WGS) entry which is preliminary data.</text>
</comment>
<gene>
    <name evidence="2" type="ORF">IO99_12860</name>
</gene>
<name>A0A084JA05_9CLOT</name>
<organism evidence="2 3">
    <name type="scientific">Clostridium sulfidigenes</name>
    <dbReference type="NCBI Taxonomy" id="318464"/>
    <lineage>
        <taxon>Bacteria</taxon>
        <taxon>Bacillati</taxon>
        <taxon>Bacillota</taxon>
        <taxon>Clostridia</taxon>
        <taxon>Eubacteriales</taxon>
        <taxon>Clostridiaceae</taxon>
        <taxon>Clostridium</taxon>
    </lineage>
</organism>
<keyword evidence="1" id="KW-0472">Membrane</keyword>
<protein>
    <submittedName>
        <fullName evidence="2">Uncharacterized protein</fullName>
    </submittedName>
</protein>
<dbReference type="STRING" id="318464.IO99_12860"/>
<dbReference type="AlphaFoldDB" id="A0A084JA05"/>
<dbReference type="Proteomes" id="UP000028542">
    <property type="component" value="Unassembled WGS sequence"/>
</dbReference>
<dbReference type="RefSeq" id="WP_035133843.1">
    <property type="nucleotide sequence ID" value="NZ_JPMD01000030.1"/>
</dbReference>
<dbReference type="EMBL" id="JPMD01000030">
    <property type="protein sequence ID" value="KEZ85789.1"/>
    <property type="molecule type" value="Genomic_DNA"/>
</dbReference>
<evidence type="ECO:0000313" key="2">
    <source>
        <dbReference type="EMBL" id="KEZ85789.1"/>
    </source>
</evidence>
<feature type="transmembrane region" description="Helical" evidence="1">
    <location>
        <begin position="5"/>
        <end position="23"/>
    </location>
</feature>
<evidence type="ECO:0000313" key="3">
    <source>
        <dbReference type="Proteomes" id="UP000028542"/>
    </source>
</evidence>
<keyword evidence="3" id="KW-1185">Reference proteome</keyword>
<keyword evidence="1" id="KW-0812">Transmembrane</keyword>
<sequence>MKKTIISLSIMMGLFTLIGLYQGNRNMVVNNVDNISMDRLDTSHGIFPMTEEPGEGLPK</sequence>
<keyword evidence="1" id="KW-1133">Transmembrane helix</keyword>
<proteinExistence type="predicted"/>
<accession>A0A084JA05</accession>
<evidence type="ECO:0000256" key="1">
    <source>
        <dbReference type="SAM" id="Phobius"/>
    </source>
</evidence>
<reference evidence="2 3" key="1">
    <citation type="submission" date="2014-07" db="EMBL/GenBank/DDBJ databases">
        <title>Draft genome of Clostridium sulfidigenes 113A isolated from sediments associated with methane hydrate from Krishna Godavari basin.</title>
        <authorList>
            <person name="Honkalas V.S."/>
            <person name="Dabir A.P."/>
            <person name="Arora P."/>
            <person name="Dhakephalkar P.K."/>
        </authorList>
    </citation>
    <scope>NUCLEOTIDE SEQUENCE [LARGE SCALE GENOMIC DNA]</scope>
    <source>
        <strain evidence="2 3">113A</strain>
    </source>
</reference>